<organism evidence="1 2">
    <name type="scientific">Myroides phaeus</name>
    <dbReference type="NCBI Taxonomy" id="702745"/>
    <lineage>
        <taxon>Bacteria</taxon>
        <taxon>Pseudomonadati</taxon>
        <taxon>Bacteroidota</taxon>
        <taxon>Flavobacteriia</taxon>
        <taxon>Flavobacteriales</taxon>
        <taxon>Flavobacteriaceae</taxon>
        <taxon>Myroides</taxon>
    </lineage>
</organism>
<keyword evidence="2" id="KW-1185">Reference proteome</keyword>
<proteinExistence type="predicted"/>
<reference evidence="2" key="1">
    <citation type="submission" date="2016-10" db="EMBL/GenBank/DDBJ databases">
        <authorList>
            <person name="Varghese N."/>
            <person name="Submissions S."/>
        </authorList>
    </citation>
    <scope>NUCLEOTIDE SEQUENCE [LARGE SCALE GENOMIC DNA]</scope>
    <source>
        <strain evidence="2">DSM 23313</strain>
    </source>
</reference>
<evidence type="ECO:0000313" key="1">
    <source>
        <dbReference type="EMBL" id="SDH67083.1"/>
    </source>
</evidence>
<accession>A0A1G8EB13</accession>
<gene>
    <name evidence="1" type="ORF">SAMN05421818_11010</name>
</gene>
<dbReference type="EMBL" id="FNDQ01000010">
    <property type="protein sequence ID" value="SDH67083.1"/>
    <property type="molecule type" value="Genomic_DNA"/>
</dbReference>
<dbReference type="AlphaFoldDB" id="A0A1G8EB13"/>
<name>A0A1G8EB13_9FLAO</name>
<protein>
    <submittedName>
        <fullName evidence="1">Uncharacterized protein</fullName>
    </submittedName>
</protein>
<dbReference type="RefSeq" id="WP_090408054.1">
    <property type="nucleotide sequence ID" value="NZ_FNDQ01000010.1"/>
</dbReference>
<dbReference type="Proteomes" id="UP000243588">
    <property type="component" value="Unassembled WGS sequence"/>
</dbReference>
<evidence type="ECO:0000313" key="2">
    <source>
        <dbReference type="Proteomes" id="UP000243588"/>
    </source>
</evidence>
<sequence>MSNYHFAETEWSHLPDNLFINIKHSSVFTDLELLAEFKRRELDYSCIITNHESTPDAAPIFKTDGQLVIHDKTIFEKNIQGPSQVGYFYKSTLYPAMEFLKKHPLLQEMELITFDHIREQTFMSDTNITVITPQQLADLKPNQVFVYMTLNGKTHPNPSEVEPFVKNNTKVFYNRKIGYRSFGTFEVV</sequence>